<evidence type="ECO:0000313" key="3">
    <source>
        <dbReference type="EMBL" id="MBO3734567.1"/>
    </source>
</evidence>
<feature type="compositionally biased region" description="Acidic residues" evidence="1">
    <location>
        <begin position="132"/>
        <end position="148"/>
    </location>
</feature>
<evidence type="ECO:0000256" key="1">
    <source>
        <dbReference type="SAM" id="MobiDB-lite"/>
    </source>
</evidence>
<sequence>MSQQRPNDAEAEVSRVLWQASHGYGDLPEEVGDRLDRVLDSLPPADTLHAGERGGAFGSWTERWAERLRPKRVRYAILSAAAAVLVTVGGVATAIQLTTGGSEGAGDTAEVLADSENERDHEEGAPGATEASPEDGADTQDESGDDPETTGGLMEIATFATGSDYGADTDLVEVLRELGAGSASGEVPPELADLAAGGDFWRNCEAAITAQYQALLVAVDFARYDSEPAIMALMVGADGDMAVALTPACADGVIEPLAEQP</sequence>
<protein>
    <recommendedName>
        <fullName evidence="5">DUF732 domain-containing protein</fullName>
    </recommendedName>
</protein>
<accession>A0ABS3UA48</accession>
<reference evidence="3 4" key="1">
    <citation type="submission" date="2021-03" db="EMBL/GenBank/DDBJ databases">
        <title>Glycomyces sp. nov., a novel actinomycete isolated from soil.</title>
        <authorList>
            <person name="Yang X."/>
            <person name="Xu X."/>
        </authorList>
    </citation>
    <scope>NUCLEOTIDE SEQUENCE [LARGE SCALE GENOMIC DNA]</scope>
    <source>
        <strain evidence="3 4">NEAU-S30</strain>
    </source>
</reference>
<feature type="transmembrane region" description="Helical" evidence="2">
    <location>
        <begin position="73"/>
        <end position="95"/>
    </location>
</feature>
<keyword evidence="2" id="KW-0812">Transmembrane</keyword>
<comment type="caution">
    <text evidence="3">The sequence shown here is derived from an EMBL/GenBank/DDBJ whole genome shotgun (WGS) entry which is preliminary data.</text>
</comment>
<name>A0ABS3UA48_9ACTN</name>
<evidence type="ECO:0000256" key="2">
    <source>
        <dbReference type="SAM" id="Phobius"/>
    </source>
</evidence>
<evidence type="ECO:0000313" key="4">
    <source>
        <dbReference type="Proteomes" id="UP000681341"/>
    </source>
</evidence>
<gene>
    <name evidence="3" type="ORF">J5V16_17205</name>
</gene>
<proteinExistence type="predicted"/>
<keyword evidence="2" id="KW-1133">Transmembrane helix</keyword>
<feature type="region of interest" description="Disordered" evidence="1">
    <location>
        <begin position="114"/>
        <end position="152"/>
    </location>
</feature>
<organism evidence="3 4">
    <name type="scientific">Glycomyces niveus</name>
    <dbReference type="NCBI Taxonomy" id="2820287"/>
    <lineage>
        <taxon>Bacteria</taxon>
        <taxon>Bacillati</taxon>
        <taxon>Actinomycetota</taxon>
        <taxon>Actinomycetes</taxon>
        <taxon>Glycomycetales</taxon>
        <taxon>Glycomycetaceae</taxon>
        <taxon>Glycomyces</taxon>
    </lineage>
</organism>
<keyword evidence="4" id="KW-1185">Reference proteome</keyword>
<dbReference type="Proteomes" id="UP000681341">
    <property type="component" value="Unassembled WGS sequence"/>
</dbReference>
<dbReference type="RefSeq" id="WP_208497744.1">
    <property type="nucleotide sequence ID" value="NZ_JAGFNP010000010.1"/>
</dbReference>
<dbReference type="EMBL" id="JAGFNP010000010">
    <property type="protein sequence ID" value="MBO3734567.1"/>
    <property type="molecule type" value="Genomic_DNA"/>
</dbReference>
<keyword evidence="2" id="KW-0472">Membrane</keyword>
<evidence type="ECO:0008006" key="5">
    <source>
        <dbReference type="Google" id="ProtNLM"/>
    </source>
</evidence>